<dbReference type="RefSeq" id="WP_346760462.1">
    <property type="nucleotide sequence ID" value="NZ_JAUJEB010000006.1"/>
</dbReference>
<keyword evidence="3" id="KW-1185">Reference proteome</keyword>
<organism evidence="2 3">
    <name type="scientific">Agaribacillus aureus</name>
    <dbReference type="NCBI Taxonomy" id="3051825"/>
    <lineage>
        <taxon>Bacteria</taxon>
        <taxon>Pseudomonadati</taxon>
        <taxon>Bacteroidota</taxon>
        <taxon>Cytophagia</taxon>
        <taxon>Cytophagales</taxon>
        <taxon>Splendidivirgaceae</taxon>
        <taxon>Agaribacillus</taxon>
    </lineage>
</organism>
<evidence type="ECO:0000313" key="2">
    <source>
        <dbReference type="EMBL" id="MDN5215123.1"/>
    </source>
</evidence>
<keyword evidence="1" id="KW-0812">Transmembrane</keyword>
<keyword evidence="1" id="KW-1133">Transmembrane helix</keyword>
<name>A0ABT8LBU7_9BACT</name>
<proteinExistence type="predicted"/>
<evidence type="ECO:0000256" key="1">
    <source>
        <dbReference type="SAM" id="Phobius"/>
    </source>
</evidence>
<feature type="transmembrane region" description="Helical" evidence="1">
    <location>
        <begin position="121"/>
        <end position="139"/>
    </location>
</feature>
<gene>
    <name evidence="2" type="ORF">QQ020_23785</name>
</gene>
<dbReference type="EMBL" id="JAUJEB010000006">
    <property type="protein sequence ID" value="MDN5215123.1"/>
    <property type="molecule type" value="Genomic_DNA"/>
</dbReference>
<protein>
    <submittedName>
        <fullName evidence="2">Uncharacterized protein</fullName>
    </submittedName>
</protein>
<comment type="caution">
    <text evidence="2">The sequence shown here is derived from an EMBL/GenBank/DDBJ whole genome shotgun (WGS) entry which is preliminary data.</text>
</comment>
<reference evidence="2" key="1">
    <citation type="submission" date="2023-06" db="EMBL/GenBank/DDBJ databases">
        <title>Genomic of Agaribacillus aureum.</title>
        <authorList>
            <person name="Wang G."/>
        </authorList>
    </citation>
    <scope>NUCLEOTIDE SEQUENCE</scope>
    <source>
        <strain evidence="2">BMA12</strain>
    </source>
</reference>
<sequence length="141" mass="15674">MSRLFYEAEKSSNKFKSGSENGHKRAKLGLEKIASLVPAEIIATYLTILGFISDNWDFQTREIVTSICIAICTILTPIYLRKMSTPGKPIKVHLIMSTIAFLIWAYATSGDRFPLVEYESSIASIILVLFTLISGAIPLNK</sequence>
<dbReference type="Proteomes" id="UP001172083">
    <property type="component" value="Unassembled WGS sequence"/>
</dbReference>
<feature type="transmembrane region" description="Helical" evidence="1">
    <location>
        <begin position="63"/>
        <end position="80"/>
    </location>
</feature>
<evidence type="ECO:0000313" key="3">
    <source>
        <dbReference type="Proteomes" id="UP001172083"/>
    </source>
</evidence>
<keyword evidence="1" id="KW-0472">Membrane</keyword>
<feature type="transmembrane region" description="Helical" evidence="1">
    <location>
        <begin position="92"/>
        <end position="109"/>
    </location>
</feature>
<accession>A0ABT8LBU7</accession>
<feature type="transmembrane region" description="Helical" evidence="1">
    <location>
        <begin position="33"/>
        <end position="51"/>
    </location>
</feature>